<comment type="subcellular location">
    <subcellularLocation>
        <location evidence="1">Membrane</location>
        <topology evidence="1">Multi-pass membrane protein</topology>
    </subcellularLocation>
</comment>
<evidence type="ECO:0000256" key="5">
    <source>
        <dbReference type="ARBA" id="ARBA00022967"/>
    </source>
</evidence>
<dbReference type="GO" id="GO:0016491">
    <property type="term" value="F:oxidoreductase activity"/>
    <property type="evidence" value="ECO:0007669"/>
    <property type="project" value="UniProtKB-KW"/>
</dbReference>
<dbReference type="Gene3D" id="3.40.50.1220">
    <property type="entry name" value="TPP-binding domain"/>
    <property type="match status" value="1"/>
</dbReference>
<name>A0A1B8P7F0_HALEL</name>
<dbReference type="GO" id="GO:0016020">
    <property type="term" value="C:membrane"/>
    <property type="evidence" value="ECO:0007669"/>
    <property type="project" value="UniProtKB-SubCell"/>
</dbReference>
<gene>
    <name evidence="11" type="primary">pntB_1</name>
    <name evidence="11" type="ORF">A8U91_02544</name>
</gene>
<keyword evidence="4" id="KW-0521">NADP</keyword>
<keyword evidence="7" id="KW-0520">NAD</keyword>
<sequence length="39" mass="4391">MLLETAQRVVIVPGFGLAMAQAQHAVRDLADTLERRVWK</sequence>
<comment type="catalytic activity">
    <reaction evidence="9">
        <text>NAD(+) + NADPH + H(+)(in) = NADH + NADP(+) + H(+)(out)</text>
        <dbReference type="Rhea" id="RHEA:47992"/>
        <dbReference type="ChEBI" id="CHEBI:15378"/>
        <dbReference type="ChEBI" id="CHEBI:57540"/>
        <dbReference type="ChEBI" id="CHEBI:57783"/>
        <dbReference type="ChEBI" id="CHEBI:57945"/>
        <dbReference type="ChEBI" id="CHEBI:58349"/>
        <dbReference type="EC" id="7.1.1.1"/>
    </reaction>
</comment>
<evidence type="ECO:0000256" key="8">
    <source>
        <dbReference type="ARBA" id="ARBA00023136"/>
    </source>
</evidence>
<keyword evidence="6" id="KW-1133">Transmembrane helix</keyword>
<accession>A0A1B8P7F0</accession>
<keyword evidence="5" id="KW-1278">Translocase</keyword>
<feature type="domain" description="NADP transhydrogenase beta-like" evidence="10">
    <location>
        <begin position="2"/>
        <end position="36"/>
    </location>
</feature>
<evidence type="ECO:0000256" key="3">
    <source>
        <dbReference type="ARBA" id="ARBA00022692"/>
    </source>
</evidence>
<evidence type="ECO:0000256" key="1">
    <source>
        <dbReference type="ARBA" id="ARBA00004141"/>
    </source>
</evidence>
<dbReference type="InterPro" id="IPR029035">
    <property type="entry name" value="DHS-like_NAD/FAD-binding_dom"/>
</dbReference>
<dbReference type="SUPFAM" id="SSF52467">
    <property type="entry name" value="DHS-like NAD/FAD-binding domain"/>
    <property type="match status" value="1"/>
</dbReference>
<dbReference type="EC" id="7.1.1.1" evidence="2"/>
<dbReference type="AlphaFoldDB" id="A0A1B8P7F0"/>
<keyword evidence="8" id="KW-0472">Membrane</keyword>
<reference evidence="11 12" key="1">
    <citation type="submission" date="2016-06" db="EMBL/GenBank/DDBJ databases">
        <title>Genome sequence of halotolerant plant growth promoting strain of Halomonas elongata HEK1 isolated from salterns of Rann of Kutch, Gujarat, India.</title>
        <authorList>
            <person name="Gaba S."/>
            <person name="Singh R.N."/>
            <person name="Abrol S."/>
            <person name="Kaushik R."/>
            <person name="Saxena A.K."/>
        </authorList>
    </citation>
    <scope>NUCLEOTIDE SEQUENCE [LARGE SCALE GENOMIC DNA]</scope>
    <source>
        <strain evidence="11 12">HEK1</strain>
    </source>
</reference>
<keyword evidence="11" id="KW-0560">Oxidoreductase</keyword>
<evidence type="ECO:0000313" key="12">
    <source>
        <dbReference type="Proteomes" id="UP000092504"/>
    </source>
</evidence>
<organism evidence="11 12">
    <name type="scientific">Halomonas elongata</name>
    <dbReference type="NCBI Taxonomy" id="2746"/>
    <lineage>
        <taxon>Bacteria</taxon>
        <taxon>Pseudomonadati</taxon>
        <taxon>Pseudomonadota</taxon>
        <taxon>Gammaproteobacteria</taxon>
        <taxon>Oceanospirillales</taxon>
        <taxon>Halomonadaceae</taxon>
        <taxon>Halomonas</taxon>
    </lineage>
</organism>
<dbReference type="EMBL" id="MAJD01000001">
    <property type="protein sequence ID" value="OBX38158.1"/>
    <property type="molecule type" value="Genomic_DNA"/>
</dbReference>
<evidence type="ECO:0000256" key="2">
    <source>
        <dbReference type="ARBA" id="ARBA00012943"/>
    </source>
</evidence>
<evidence type="ECO:0000313" key="11">
    <source>
        <dbReference type="EMBL" id="OBX38158.1"/>
    </source>
</evidence>
<proteinExistence type="predicted"/>
<dbReference type="GO" id="GO:0008750">
    <property type="term" value="F:proton-translocating NAD(P)+ transhydrogenase activity"/>
    <property type="evidence" value="ECO:0007669"/>
    <property type="project" value="UniProtKB-EC"/>
</dbReference>
<evidence type="ECO:0000256" key="6">
    <source>
        <dbReference type="ARBA" id="ARBA00022989"/>
    </source>
</evidence>
<keyword evidence="3" id="KW-0812">Transmembrane</keyword>
<evidence type="ECO:0000256" key="9">
    <source>
        <dbReference type="ARBA" id="ARBA00048202"/>
    </source>
</evidence>
<dbReference type="Proteomes" id="UP000092504">
    <property type="component" value="Unassembled WGS sequence"/>
</dbReference>
<evidence type="ECO:0000256" key="7">
    <source>
        <dbReference type="ARBA" id="ARBA00023027"/>
    </source>
</evidence>
<evidence type="ECO:0000259" key="10">
    <source>
        <dbReference type="Pfam" id="PF02233"/>
    </source>
</evidence>
<evidence type="ECO:0000256" key="4">
    <source>
        <dbReference type="ARBA" id="ARBA00022857"/>
    </source>
</evidence>
<comment type="caution">
    <text evidence="11">The sequence shown here is derived from an EMBL/GenBank/DDBJ whole genome shotgun (WGS) entry which is preliminary data.</text>
</comment>
<dbReference type="Pfam" id="PF02233">
    <property type="entry name" value="PNTB"/>
    <property type="match status" value="1"/>
</dbReference>
<protein>
    <recommendedName>
        <fullName evidence="2">proton-translocating NAD(P)(+) transhydrogenase</fullName>
        <ecNumber evidence="2">7.1.1.1</ecNumber>
    </recommendedName>
</protein>
<dbReference type="InterPro" id="IPR034300">
    <property type="entry name" value="PNTB-like"/>
</dbReference>